<evidence type="ECO:0000313" key="1">
    <source>
        <dbReference type="EMBL" id="ALO25826.1"/>
    </source>
</evidence>
<evidence type="ECO:0000313" key="2">
    <source>
        <dbReference type="Proteomes" id="UP000058857"/>
    </source>
</evidence>
<gene>
    <name evidence="1" type="ORF">LBBP_01537</name>
</gene>
<organism evidence="1">
    <name type="scientific">Leptospira borgpetersenii serovar Ballum</name>
    <dbReference type="NCBI Taxonomy" id="280505"/>
    <lineage>
        <taxon>Bacteria</taxon>
        <taxon>Pseudomonadati</taxon>
        <taxon>Spirochaetota</taxon>
        <taxon>Spirochaetia</taxon>
        <taxon>Leptospirales</taxon>
        <taxon>Leptospiraceae</taxon>
        <taxon>Leptospira</taxon>
    </lineage>
</organism>
<accession>A0A0S2IQB2</accession>
<protein>
    <submittedName>
        <fullName evidence="1">Uncharacterized protein</fullName>
    </submittedName>
</protein>
<reference evidence="1 2" key="1">
    <citation type="journal article" date="2015" name="PLoS Negl. Trop. Dis.">
        <title>Distribution of Plasmids in Distinct Leptospira Pathogenic Species.</title>
        <authorList>
            <person name="Wang Y."/>
            <person name="Zhuang X."/>
            <person name="Zhong Y."/>
            <person name="Zhang C."/>
            <person name="Zhang Y."/>
            <person name="Zeng L."/>
            <person name="Zhu Y."/>
            <person name="He P."/>
            <person name="Dong K."/>
            <person name="Pal U."/>
            <person name="Guo X."/>
            <person name="Qin J."/>
        </authorList>
    </citation>
    <scope>NUCLEOTIDE SEQUENCE [LARGE SCALE GENOMIC DNA]</scope>
    <source>
        <strain evidence="1 2">56604</strain>
    </source>
</reference>
<name>A0A0S2IQB2_LEPBO</name>
<dbReference type="Proteomes" id="UP000058857">
    <property type="component" value="Chromosome 1"/>
</dbReference>
<dbReference type="EMBL" id="CP012029">
    <property type="protein sequence ID" value="ALO25826.1"/>
    <property type="molecule type" value="Genomic_DNA"/>
</dbReference>
<sequence>MTYGFFVLFRLSFDIKFYDPKTLIDIIDFVNSFPYYDRDNL</sequence>
<proteinExistence type="predicted"/>
<dbReference type="AlphaFoldDB" id="A0A0S2IQB2"/>